<gene>
    <name evidence="1" type="ORF">RAE03_07465</name>
</gene>
<dbReference type="AlphaFoldDB" id="A0AAE4NMT2"/>
<dbReference type="GeneID" id="72411712"/>
<evidence type="ECO:0000313" key="1">
    <source>
        <dbReference type="EMBL" id="MDV2419611.1"/>
    </source>
</evidence>
<accession>A0AAE4NMT2</accession>
<dbReference type="EMBL" id="JAVBIB010000010">
    <property type="protein sequence ID" value="MDV2419611.1"/>
    <property type="molecule type" value="Genomic_DNA"/>
</dbReference>
<evidence type="ECO:0000313" key="2">
    <source>
        <dbReference type="Proteomes" id="UP001185706"/>
    </source>
</evidence>
<protein>
    <recommendedName>
        <fullName evidence="3">RiboL-PSP-HEPN domain-containing protein</fullName>
    </recommendedName>
</protein>
<evidence type="ECO:0008006" key="3">
    <source>
        <dbReference type="Google" id="ProtNLM"/>
    </source>
</evidence>
<name>A0AAE4NMT2_9CORY</name>
<proteinExistence type="predicted"/>
<organism evidence="1 2">
    <name type="scientific">Corynebacterium tuberculostearicum</name>
    <dbReference type="NCBI Taxonomy" id="38304"/>
    <lineage>
        <taxon>Bacteria</taxon>
        <taxon>Bacillati</taxon>
        <taxon>Actinomycetota</taxon>
        <taxon>Actinomycetes</taxon>
        <taxon>Mycobacteriales</taxon>
        <taxon>Corynebacteriaceae</taxon>
        <taxon>Corynebacterium</taxon>
    </lineage>
</organism>
<dbReference type="Proteomes" id="UP001185706">
    <property type="component" value="Unassembled WGS sequence"/>
</dbReference>
<dbReference type="RefSeq" id="WP_049146583.1">
    <property type="nucleotide sequence ID" value="NZ_JAVBIB010000010.1"/>
</dbReference>
<comment type="caution">
    <text evidence="1">The sequence shown here is derived from an EMBL/GenBank/DDBJ whole genome shotgun (WGS) entry which is preliminary data.</text>
</comment>
<sequence>MSGNEFSQNLPDDTDALKALFYLCADQFGQDPNKRKQAKQILKAISEKIIHQTDLEKYRGSSEMLNDQNLRQIGLVISQAAATEHVAGQIIAVSKSGPFDSPIDKAWTRSGTQLQESLKPHVPESLLDRLKTAIDLRNEVAHGFHSEITDTEAYELLGSPVDAIQSGDRITVKREPKKDAAPFKTLTWRGDALKELHKELIAIEGELEKTLWEKINSLL</sequence>
<reference evidence="1" key="1">
    <citation type="submission" date="2023-08" db="EMBL/GenBank/DDBJ databases">
        <title>Genomic characterization of the C. tuberculostearicum species complex, a ubiquitous member of the human skin microbiome.</title>
        <authorList>
            <person name="Ahmed N."/>
            <person name="Deming C."/>
            <person name="Conlan S."/>
            <person name="Segre J."/>
        </authorList>
    </citation>
    <scope>NUCLEOTIDE SEQUENCE</scope>
    <source>
        <strain evidence="1">CTNIH22</strain>
    </source>
</reference>